<dbReference type="Proteomes" id="UP000221024">
    <property type="component" value="Unassembled WGS sequence"/>
</dbReference>
<dbReference type="FunFam" id="3.40.50.960:FF:000001">
    <property type="entry name" value="6,7-dimethyl-8-ribityllumazine synthase"/>
    <property type="match status" value="1"/>
</dbReference>
<dbReference type="UniPathway" id="UPA00275">
    <property type="reaction ID" value="UER00404"/>
</dbReference>
<dbReference type="PANTHER" id="PTHR21058:SF0">
    <property type="entry name" value="6,7-DIMETHYL-8-RIBITYLLUMAZINE SYNTHASE"/>
    <property type="match status" value="1"/>
</dbReference>
<evidence type="ECO:0000256" key="9">
    <source>
        <dbReference type="HAMAP-Rule" id="MF_00178"/>
    </source>
</evidence>
<evidence type="ECO:0000256" key="8">
    <source>
        <dbReference type="ARBA" id="ARBA00072606"/>
    </source>
</evidence>
<dbReference type="HAMAP" id="MF_00178">
    <property type="entry name" value="Lumazine_synth"/>
    <property type="match status" value="1"/>
</dbReference>
<dbReference type="PANTHER" id="PTHR21058">
    <property type="entry name" value="6,7-DIMETHYL-8-RIBITYLLUMAZINE SYNTHASE DMRL SYNTHASE LUMAZINE SYNTHASE"/>
    <property type="match status" value="1"/>
</dbReference>
<organism evidence="10 11">
    <name type="scientific">Longimonas halophila</name>
    <dbReference type="NCBI Taxonomy" id="1469170"/>
    <lineage>
        <taxon>Bacteria</taxon>
        <taxon>Pseudomonadati</taxon>
        <taxon>Rhodothermota</taxon>
        <taxon>Rhodothermia</taxon>
        <taxon>Rhodothermales</taxon>
        <taxon>Salisaetaceae</taxon>
        <taxon>Longimonas</taxon>
    </lineage>
</organism>
<dbReference type="CDD" id="cd09209">
    <property type="entry name" value="Lumazine_synthase-I"/>
    <property type="match status" value="1"/>
</dbReference>
<name>A0A2H3NKS3_9BACT</name>
<dbReference type="InterPro" id="IPR002180">
    <property type="entry name" value="LS/RS"/>
</dbReference>
<evidence type="ECO:0000313" key="10">
    <source>
        <dbReference type="EMBL" id="PEN04793.1"/>
    </source>
</evidence>
<dbReference type="NCBIfam" id="TIGR00114">
    <property type="entry name" value="lumazine-synth"/>
    <property type="match status" value="1"/>
</dbReference>
<dbReference type="GO" id="GO:0000906">
    <property type="term" value="F:6,7-dimethyl-8-ribityllumazine synthase activity"/>
    <property type="evidence" value="ECO:0007669"/>
    <property type="project" value="UniProtKB-UniRule"/>
</dbReference>
<evidence type="ECO:0000256" key="2">
    <source>
        <dbReference type="ARBA" id="ARBA00007424"/>
    </source>
</evidence>
<comment type="catalytic activity">
    <reaction evidence="6 9">
        <text>(2S)-2-hydroxy-3-oxobutyl phosphate + 5-amino-6-(D-ribitylamino)uracil = 6,7-dimethyl-8-(1-D-ribityl)lumazine + phosphate + 2 H2O + H(+)</text>
        <dbReference type="Rhea" id="RHEA:26152"/>
        <dbReference type="ChEBI" id="CHEBI:15377"/>
        <dbReference type="ChEBI" id="CHEBI:15378"/>
        <dbReference type="ChEBI" id="CHEBI:15934"/>
        <dbReference type="ChEBI" id="CHEBI:43474"/>
        <dbReference type="ChEBI" id="CHEBI:58201"/>
        <dbReference type="ChEBI" id="CHEBI:58830"/>
        <dbReference type="EC" id="2.5.1.78"/>
    </reaction>
</comment>
<evidence type="ECO:0000256" key="7">
    <source>
        <dbReference type="ARBA" id="ARBA00058151"/>
    </source>
</evidence>
<evidence type="ECO:0000256" key="4">
    <source>
        <dbReference type="ARBA" id="ARBA00022619"/>
    </source>
</evidence>
<evidence type="ECO:0000256" key="3">
    <source>
        <dbReference type="ARBA" id="ARBA00012664"/>
    </source>
</evidence>
<evidence type="ECO:0000256" key="6">
    <source>
        <dbReference type="ARBA" id="ARBA00048785"/>
    </source>
</evidence>
<dbReference type="OrthoDB" id="9809709at2"/>
<comment type="pathway">
    <text evidence="1 9">Cofactor biosynthesis; riboflavin biosynthesis; riboflavin from 2-hydroxy-3-oxobutyl phosphate and 5-amino-6-(D-ribitylamino)uracil: step 1/2.</text>
</comment>
<feature type="binding site" evidence="9">
    <location>
        <begin position="82"/>
        <end position="84"/>
    </location>
    <ligand>
        <name>5-amino-6-(D-ribitylamino)uracil</name>
        <dbReference type="ChEBI" id="CHEBI:15934"/>
    </ligand>
</feature>
<reference evidence="10 11" key="1">
    <citation type="submission" date="2017-10" db="EMBL/GenBank/DDBJ databases">
        <title>Draft genome of Longimonas halophila.</title>
        <authorList>
            <person name="Goh K.M."/>
            <person name="Shamsir M.S."/>
            <person name="Lim S.W."/>
        </authorList>
    </citation>
    <scope>NUCLEOTIDE SEQUENCE [LARGE SCALE GENOMIC DNA]</scope>
    <source>
        <strain evidence="10 11">KCTC 42399</strain>
    </source>
</reference>
<dbReference type="RefSeq" id="WP_098063401.1">
    <property type="nucleotide sequence ID" value="NZ_PDEP01000020.1"/>
</dbReference>
<sequence length="158" mass="16646">MPTRIQGRHIAPDGARFGIILSRFNDLITERLLEGALDTLRRHGVDTEELPVVECPGAFEIPVLAKQMATSGAYDAIITLGAVIRGATPHFDYVCSGVTSGITSVSVDTGVPVIFGVLTTDTIEQALERAGSKAGNKGEEAALAALEMVDVRTQLPAS</sequence>
<feature type="active site" description="Proton donor" evidence="9">
    <location>
        <position position="90"/>
    </location>
</feature>
<dbReference type="EC" id="2.5.1.78" evidence="3 9"/>
<keyword evidence="4 9" id="KW-0686">Riboflavin biosynthesis</keyword>
<dbReference type="GO" id="GO:0009349">
    <property type="term" value="C:riboflavin synthase complex"/>
    <property type="evidence" value="ECO:0007669"/>
    <property type="project" value="UniProtKB-UniRule"/>
</dbReference>
<comment type="similarity">
    <text evidence="2 9">Belongs to the DMRL synthase family.</text>
</comment>
<comment type="caution">
    <text evidence="10">The sequence shown here is derived from an EMBL/GenBank/DDBJ whole genome shotgun (WGS) entry which is preliminary data.</text>
</comment>
<proteinExistence type="inferred from homology"/>
<evidence type="ECO:0000256" key="1">
    <source>
        <dbReference type="ARBA" id="ARBA00004917"/>
    </source>
</evidence>
<keyword evidence="11" id="KW-1185">Reference proteome</keyword>
<feature type="binding site" evidence="9">
    <location>
        <begin position="87"/>
        <end position="88"/>
    </location>
    <ligand>
        <name>(2S)-2-hydroxy-3-oxobutyl phosphate</name>
        <dbReference type="ChEBI" id="CHEBI:58830"/>
    </ligand>
</feature>
<keyword evidence="5 9" id="KW-0808">Transferase</keyword>
<dbReference type="SUPFAM" id="SSF52121">
    <property type="entry name" value="Lumazine synthase"/>
    <property type="match status" value="1"/>
</dbReference>
<dbReference type="NCBIfam" id="NF000812">
    <property type="entry name" value="PRK00061.1-4"/>
    <property type="match status" value="1"/>
</dbReference>
<feature type="binding site" evidence="9">
    <location>
        <position position="129"/>
    </location>
    <ligand>
        <name>(2S)-2-hydroxy-3-oxobutyl phosphate</name>
        <dbReference type="ChEBI" id="CHEBI:58830"/>
    </ligand>
</feature>
<dbReference type="GO" id="GO:0009231">
    <property type="term" value="P:riboflavin biosynthetic process"/>
    <property type="evidence" value="ECO:0007669"/>
    <property type="project" value="UniProtKB-UniRule"/>
</dbReference>
<gene>
    <name evidence="9" type="primary">ribH</name>
    <name evidence="10" type="ORF">CRI93_14600</name>
</gene>
<dbReference type="AlphaFoldDB" id="A0A2H3NKS3"/>
<evidence type="ECO:0000313" key="11">
    <source>
        <dbReference type="Proteomes" id="UP000221024"/>
    </source>
</evidence>
<evidence type="ECO:0000256" key="5">
    <source>
        <dbReference type="ARBA" id="ARBA00022679"/>
    </source>
</evidence>
<feature type="binding site" evidence="9">
    <location>
        <position position="115"/>
    </location>
    <ligand>
        <name>5-amino-6-(D-ribitylamino)uracil</name>
        <dbReference type="ChEBI" id="CHEBI:15934"/>
    </ligand>
</feature>
<feature type="binding site" evidence="9">
    <location>
        <begin position="58"/>
        <end position="60"/>
    </location>
    <ligand>
        <name>5-amino-6-(D-ribitylamino)uracil</name>
        <dbReference type="ChEBI" id="CHEBI:15934"/>
    </ligand>
</feature>
<protein>
    <recommendedName>
        <fullName evidence="8 9">6,7-dimethyl-8-ribityllumazine synthase</fullName>
        <shortName evidence="9">DMRL synthase</shortName>
        <shortName evidence="9">LS</shortName>
        <shortName evidence="9">Lumazine synthase</shortName>
        <ecNumber evidence="3 9">2.5.1.78</ecNumber>
    </recommendedName>
</protein>
<comment type="function">
    <text evidence="7 9">Catalyzes the formation of 6,7-dimethyl-8-ribityllumazine by condensation of 5-amino-6-(D-ribitylamino)uracil with 3,4-dihydroxy-2-butanone 4-phosphate. This is the penultimate step in the biosynthesis of riboflavin.</text>
</comment>
<dbReference type="Pfam" id="PF00885">
    <property type="entry name" value="DMRL_synthase"/>
    <property type="match status" value="1"/>
</dbReference>
<dbReference type="EMBL" id="PDEP01000020">
    <property type="protein sequence ID" value="PEN04793.1"/>
    <property type="molecule type" value="Genomic_DNA"/>
</dbReference>
<feature type="binding site" evidence="9">
    <location>
        <position position="24"/>
    </location>
    <ligand>
        <name>5-amino-6-(D-ribitylamino)uracil</name>
        <dbReference type="ChEBI" id="CHEBI:15934"/>
    </ligand>
</feature>
<accession>A0A2H3NKS3</accession>
<dbReference type="Gene3D" id="3.40.50.960">
    <property type="entry name" value="Lumazine/riboflavin synthase"/>
    <property type="match status" value="1"/>
</dbReference>
<dbReference type="InterPro" id="IPR034964">
    <property type="entry name" value="LS"/>
</dbReference>
<dbReference type="InterPro" id="IPR036467">
    <property type="entry name" value="LS/RS_sf"/>
</dbReference>
<dbReference type="GO" id="GO:0005829">
    <property type="term" value="C:cytosol"/>
    <property type="evidence" value="ECO:0007669"/>
    <property type="project" value="TreeGrafter"/>
</dbReference>